<keyword evidence="2" id="KW-1185">Reference proteome</keyword>
<comment type="caution">
    <text evidence="1">The sequence shown here is derived from an EMBL/GenBank/DDBJ whole genome shotgun (WGS) entry which is preliminary data.</text>
</comment>
<accession>A0A3N9TKI7</accession>
<gene>
    <name evidence="1" type="ORF">EES38_01700</name>
</gene>
<reference evidence="1 2" key="1">
    <citation type="submission" date="2018-11" db="EMBL/GenBank/DDBJ databases">
        <title>Vibrio LJC006 sp. nov., isolated from seawater during the bloom of the enteromorpha.</title>
        <authorList>
            <person name="Liang J."/>
        </authorList>
    </citation>
    <scope>NUCLEOTIDE SEQUENCE [LARGE SCALE GENOMIC DNA]</scope>
    <source>
        <strain evidence="1 2">LJC006</strain>
    </source>
</reference>
<evidence type="ECO:0000313" key="1">
    <source>
        <dbReference type="EMBL" id="RQW64787.1"/>
    </source>
</evidence>
<protein>
    <submittedName>
        <fullName evidence="1">Uncharacterized protein</fullName>
    </submittedName>
</protein>
<dbReference type="OrthoDB" id="5899365at2"/>
<dbReference type="AlphaFoldDB" id="A0A3N9TKI7"/>
<proteinExistence type="predicted"/>
<dbReference type="EMBL" id="RJVQ01000001">
    <property type="protein sequence ID" value="RQW64787.1"/>
    <property type="molecule type" value="Genomic_DNA"/>
</dbReference>
<organism evidence="1 2">
    <name type="scientific">Vibrio viridaestus</name>
    <dbReference type="NCBI Taxonomy" id="2487322"/>
    <lineage>
        <taxon>Bacteria</taxon>
        <taxon>Pseudomonadati</taxon>
        <taxon>Pseudomonadota</taxon>
        <taxon>Gammaproteobacteria</taxon>
        <taxon>Vibrionales</taxon>
        <taxon>Vibrionaceae</taxon>
        <taxon>Vibrio</taxon>
    </lineage>
</organism>
<sequence length="63" mass="7499">MFSSEIVCSTRVEVKEDKESRVGEAYKQAWKERDKLEIELNRSRVALLDEFGQLIRLNLFKEH</sequence>
<dbReference type="RefSeq" id="WP_124935437.1">
    <property type="nucleotide sequence ID" value="NZ_RJVQ01000001.1"/>
</dbReference>
<evidence type="ECO:0000313" key="2">
    <source>
        <dbReference type="Proteomes" id="UP000281112"/>
    </source>
</evidence>
<dbReference type="Proteomes" id="UP000281112">
    <property type="component" value="Unassembled WGS sequence"/>
</dbReference>
<name>A0A3N9TKI7_9VIBR</name>